<feature type="transmembrane region" description="Helical" evidence="9">
    <location>
        <begin position="430"/>
        <end position="455"/>
    </location>
</feature>
<dbReference type="SUPFAM" id="SSF52540">
    <property type="entry name" value="P-loop containing nucleoside triphosphate hydrolases"/>
    <property type="match status" value="1"/>
</dbReference>
<evidence type="ECO:0000313" key="11">
    <source>
        <dbReference type="EMBL" id="CAD6187668.1"/>
    </source>
</evidence>
<evidence type="ECO:0000256" key="5">
    <source>
        <dbReference type="ARBA" id="ARBA00022741"/>
    </source>
</evidence>
<evidence type="ECO:0000256" key="7">
    <source>
        <dbReference type="ARBA" id="ARBA00022989"/>
    </source>
</evidence>
<dbReference type="EMBL" id="CAJGYM010000007">
    <property type="protein sequence ID" value="CAD6187668.1"/>
    <property type="molecule type" value="Genomic_DNA"/>
</dbReference>
<dbReference type="GO" id="GO:0005524">
    <property type="term" value="F:ATP binding"/>
    <property type="evidence" value="ECO:0007669"/>
    <property type="project" value="UniProtKB-KW"/>
</dbReference>
<dbReference type="SMART" id="SM00382">
    <property type="entry name" value="AAA"/>
    <property type="match status" value="1"/>
</dbReference>
<dbReference type="PANTHER" id="PTHR48041">
    <property type="entry name" value="ABC TRANSPORTER G FAMILY MEMBER 28"/>
    <property type="match status" value="1"/>
</dbReference>
<feature type="transmembrane region" description="Helical" evidence="9">
    <location>
        <begin position="387"/>
        <end position="410"/>
    </location>
</feature>
<dbReference type="GO" id="GO:0140359">
    <property type="term" value="F:ABC-type transporter activity"/>
    <property type="evidence" value="ECO:0007669"/>
    <property type="project" value="InterPro"/>
</dbReference>
<dbReference type="AlphaFoldDB" id="A0A8S1GZ27"/>
<evidence type="ECO:0000256" key="4">
    <source>
        <dbReference type="ARBA" id="ARBA00022692"/>
    </source>
</evidence>
<keyword evidence="4 9" id="KW-0812">Transmembrane</keyword>
<dbReference type="Proteomes" id="UP000835052">
    <property type="component" value="Unassembled WGS sequence"/>
</dbReference>
<dbReference type="Pfam" id="PF00005">
    <property type="entry name" value="ABC_tran"/>
    <property type="match status" value="1"/>
</dbReference>
<dbReference type="InterPro" id="IPR043926">
    <property type="entry name" value="ABCG_dom"/>
</dbReference>
<evidence type="ECO:0000256" key="2">
    <source>
        <dbReference type="ARBA" id="ARBA00005814"/>
    </source>
</evidence>
<dbReference type="Gene3D" id="3.40.50.300">
    <property type="entry name" value="P-loop containing nucleotide triphosphate hydrolases"/>
    <property type="match status" value="1"/>
</dbReference>
<dbReference type="PROSITE" id="PS00211">
    <property type="entry name" value="ABC_TRANSPORTER_1"/>
    <property type="match status" value="1"/>
</dbReference>
<keyword evidence="7 9" id="KW-1133">Transmembrane helix</keyword>
<accession>A0A8S1GZ27</accession>
<dbReference type="PROSITE" id="PS50893">
    <property type="entry name" value="ABC_TRANSPORTER_2"/>
    <property type="match status" value="1"/>
</dbReference>
<keyword evidence="8 9" id="KW-0472">Membrane</keyword>
<sequence>MPDERRSPSTARNAFRSNSEKSLKVVPITVSWEHITVKAENGREILQNVNGFTKPGQLMALMGASGAGKTTLLNTLMARNLRGLEHSGNIRVNGIDMGKDISRVSGFAQQEELFIGTLTVHEYLLIQAKLRIDEDSVVRKERVDEVMVQLGLVKCQNSRIGVVGVKKGISGGEARRLTFACEMLSNPSLLFADEPTSGLDSFMAENVVQLLRTFAANGRTIICTIHQPASQLYQMFDSVMYMANGRTAFLGSPEDSITFFEKSGHVVPPKFNPSEYIISVLAVVPGEEAECKKRIDKIVEAFESSDHGQKVNDYLSSLEIGEAPQWLSRVGFTSQITALAERCFLDIMRNPGVARAKFTQKCVMGLFIGLLYLQTEYTPHGIQNINGALFFVVCELTFSTMAGIMTFLNIEFPLVAREYHDGLYNLASYYIARIVSYMPLFSSDGLCMILISYWLIGLSSTFQQVLWMILVAVLTEQAASSCGIALSCICPSVPITVASSGPILILFMLVGGFYGTTSSMPIFIQWIQYTSWNRLAYEALMINQWSRLDDAHGGKNWTVQNRDAILHRHGFEAWMFFFDLGGLATIAIVLYFIGFVALLFRIRRAR</sequence>
<dbReference type="InterPro" id="IPR013525">
    <property type="entry name" value="ABC2_TM"/>
</dbReference>
<dbReference type="InterPro" id="IPR017871">
    <property type="entry name" value="ABC_transporter-like_CS"/>
</dbReference>
<evidence type="ECO:0000256" key="6">
    <source>
        <dbReference type="ARBA" id="ARBA00022840"/>
    </source>
</evidence>
<protein>
    <recommendedName>
        <fullName evidence="10">ABC transporter domain-containing protein</fullName>
    </recommendedName>
</protein>
<keyword evidence="3" id="KW-0813">Transport</keyword>
<dbReference type="InterPro" id="IPR003439">
    <property type="entry name" value="ABC_transporter-like_ATP-bd"/>
</dbReference>
<dbReference type="GO" id="GO:0016887">
    <property type="term" value="F:ATP hydrolysis activity"/>
    <property type="evidence" value="ECO:0007669"/>
    <property type="project" value="InterPro"/>
</dbReference>
<dbReference type="Pfam" id="PF19055">
    <property type="entry name" value="ABC2_membrane_7"/>
    <property type="match status" value="1"/>
</dbReference>
<evidence type="ECO:0000313" key="12">
    <source>
        <dbReference type="Proteomes" id="UP000835052"/>
    </source>
</evidence>
<dbReference type="GO" id="GO:0005886">
    <property type="term" value="C:plasma membrane"/>
    <property type="evidence" value="ECO:0007669"/>
    <property type="project" value="TreeGrafter"/>
</dbReference>
<dbReference type="PANTHER" id="PTHR48041:SF84">
    <property type="entry name" value="ABC TRANSPORTER DOMAIN-CONTAINING PROTEIN"/>
    <property type="match status" value="1"/>
</dbReference>
<reference evidence="11" key="1">
    <citation type="submission" date="2020-10" db="EMBL/GenBank/DDBJ databases">
        <authorList>
            <person name="Kikuchi T."/>
        </authorList>
    </citation>
    <scope>NUCLEOTIDE SEQUENCE</scope>
    <source>
        <strain evidence="11">NKZ352</strain>
    </source>
</reference>
<evidence type="ECO:0000256" key="3">
    <source>
        <dbReference type="ARBA" id="ARBA00022448"/>
    </source>
</evidence>
<dbReference type="OrthoDB" id="66620at2759"/>
<dbReference type="InterPro" id="IPR027417">
    <property type="entry name" value="P-loop_NTPase"/>
</dbReference>
<feature type="domain" description="ABC transporter" evidence="10">
    <location>
        <begin position="30"/>
        <end position="269"/>
    </location>
</feature>
<comment type="caution">
    <text evidence="11">The sequence shown here is derived from an EMBL/GenBank/DDBJ whole genome shotgun (WGS) entry which is preliminary data.</text>
</comment>
<feature type="transmembrane region" description="Helical" evidence="9">
    <location>
        <begin position="576"/>
        <end position="600"/>
    </location>
</feature>
<evidence type="ECO:0000259" key="10">
    <source>
        <dbReference type="PROSITE" id="PS50893"/>
    </source>
</evidence>
<keyword evidence="5" id="KW-0547">Nucleotide-binding</keyword>
<comment type="subcellular location">
    <subcellularLocation>
        <location evidence="1">Membrane</location>
        <topology evidence="1">Multi-pass membrane protein</topology>
    </subcellularLocation>
</comment>
<dbReference type="InterPro" id="IPR050352">
    <property type="entry name" value="ABCG_transporters"/>
</dbReference>
<keyword evidence="6" id="KW-0067">ATP-binding</keyword>
<comment type="similarity">
    <text evidence="2">Belongs to the ABC transporter superfamily. ABCG family. Eye pigment precursor importer (TC 3.A.1.204) subfamily.</text>
</comment>
<dbReference type="CDD" id="cd03213">
    <property type="entry name" value="ABCG_EPDR"/>
    <property type="match status" value="1"/>
</dbReference>
<dbReference type="InterPro" id="IPR003593">
    <property type="entry name" value="AAA+_ATPase"/>
</dbReference>
<dbReference type="FunFam" id="3.40.50.300:FF:001480">
    <property type="entry name" value="ABC transporter"/>
    <property type="match status" value="1"/>
</dbReference>
<feature type="transmembrane region" description="Helical" evidence="9">
    <location>
        <begin position="467"/>
        <end position="491"/>
    </location>
</feature>
<feature type="transmembrane region" description="Helical" evidence="9">
    <location>
        <begin position="503"/>
        <end position="527"/>
    </location>
</feature>
<keyword evidence="12" id="KW-1185">Reference proteome</keyword>
<proteinExistence type="inferred from homology"/>
<gene>
    <name evidence="11" type="ORF">CAUJ_LOCUS3587</name>
</gene>
<evidence type="ECO:0000256" key="1">
    <source>
        <dbReference type="ARBA" id="ARBA00004141"/>
    </source>
</evidence>
<name>A0A8S1GZ27_9PELO</name>
<evidence type="ECO:0000256" key="9">
    <source>
        <dbReference type="SAM" id="Phobius"/>
    </source>
</evidence>
<dbReference type="Pfam" id="PF01061">
    <property type="entry name" value="ABC2_membrane"/>
    <property type="match status" value="1"/>
</dbReference>
<organism evidence="11 12">
    <name type="scientific">Caenorhabditis auriculariae</name>
    <dbReference type="NCBI Taxonomy" id="2777116"/>
    <lineage>
        <taxon>Eukaryota</taxon>
        <taxon>Metazoa</taxon>
        <taxon>Ecdysozoa</taxon>
        <taxon>Nematoda</taxon>
        <taxon>Chromadorea</taxon>
        <taxon>Rhabditida</taxon>
        <taxon>Rhabditina</taxon>
        <taxon>Rhabditomorpha</taxon>
        <taxon>Rhabditoidea</taxon>
        <taxon>Rhabditidae</taxon>
        <taxon>Peloderinae</taxon>
        <taxon>Caenorhabditis</taxon>
    </lineage>
</organism>
<evidence type="ECO:0000256" key="8">
    <source>
        <dbReference type="ARBA" id="ARBA00023136"/>
    </source>
</evidence>